<dbReference type="InterPro" id="IPR036865">
    <property type="entry name" value="CRAL-TRIO_dom_sf"/>
</dbReference>
<evidence type="ECO:0000256" key="1">
    <source>
        <dbReference type="SAM" id="MobiDB-lite"/>
    </source>
</evidence>
<gene>
    <name evidence="3" type="ORF">ECRASSUSDP1_LOCUS12569</name>
</gene>
<dbReference type="InterPro" id="IPR001251">
    <property type="entry name" value="CRAL-TRIO_dom"/>
</dbReference>
<keyword evidence="4" id="KW-1185">Reference proteome</keyword>
<evidence type="ECO:0000259" key="2">
    <source>
        <dbReference type="PROSITE" id="PS50191"/>
    </source>
</evidence>
<feature type="region of interest" description="Disordered" evidence="1">
    <location>
        <begin position="325"/>
        <end position="387"/>
    </location>
</feature>
<dbReference type="CDD" id="cd00170">
    <property type="entry name" value="SEC14"/>
    <property type="match status" value="1"/>
</dbReference>
<organism evidence="3 4">
    <name type="scientific">Euplotes crassus</name>
    <dbReference type="NCBI Taxonomy" id="5936"/>
    <lineage>
        <taxon>Eukaryota</taxon>
        <taxon>Sar</taxon>
        <taxon>Alveolata</taxon>
        <taxon>Ciliophora</taxon>
        <taxon>Intramacronucleata</taxon>
        <taxon>Spirotrichea</taxon>
        <taxon>Hypotrichia</taxon>
        <taxon>Euplotida</taxon>
        <taxon>Euplotidae</taxon>
        <taxon>Moneuplotes</taxon>
    </lineage>
</organism>
<name>A0AAD1ULZ4_EUPCR</name>
<reference evidence="3" key="1">
    <citation type="submission" date="2023-07" db="EMBL/GenBank/DDBJ databases">
        <authorList>
            <consortium name="AG Swart"/>
            <person name="Singh M."/>
            <person name="Singh A."/>
            <person name="Seah K."/>
            <person name="Emmerich C."/>
        </authorList>
    </citation>
    <scope>NUCLEOTIDE SEQUENCE</scope>
    <source>
        <strain evidence="3">DP1</strain>
    </source>
</reference>
<dbReference type="SUPFAM" id="SSF52087">
    <property type="entry name" value="CRAL/TRIO domain"/>
    <property type="match status" value="1"/>
</dbReference>
<dbReference type="PANTHER" id="PTHR46818:SF1">
    <property type="entry name" value="CHROMOSOME UNDETERMINED SCAFFOLD_125, WHOLE GENOME SHOTGUN SEQUENCE"/>
    <property type="match status" value="1"/>
</dbReference>
<sequence>MSIDDFDQIAIQDTCITPEMEQEVAKEDYKYYYVDKRYSRPETMEYYTPPEELLMIGAGKKNPERMIYPLDGPYTEQEETTYEQLLEYFEDKDTEIPECMTKRRALRFLNGNAFNVKKTYKNIVQHLEWREEMKPFILTQGDMQLLDKGFLYIHGRDKNFRPFLITNAIIIAEKGINPDDVFHTSWFMCHFLIENILKRGSVENWVEILDLGGLPISKIPVKALKKFMIESQIHMKSRIAKMFLLYVTWGIRTIYAIISPFLEKRTKEKIVMKKGGFTPNQENFVFNEEILEIAHPSQIEEKYGGEAENLTEHWPPISISDEYGTDPECITKSSSSTTPNTHKRPSRVHQEAVGTSSPPSQPKHFITDPILPTEDNEPDIRPAPVAGKGKNCTCTIF</sequence>
<comment type="caution">
    <text evidence="3">The sequence shown here is derived from an EMBL/GenBank/DDBJ whole genome shotgun (WGS) entry which is preliminary data.</text>
</comment>
<proteinExistence type="predicted"/>
<dbReference type="SMART" id="SM00516">
    <property type="entry name" value="SEC14"/>
    <property type="match status" value="1"/>
</dbReference>
<evidence type="ECO:0000313" key="3">
    <source>
        <dbReference type="EMBL" id="CAI2371249.1"/>
    </source>
</evidence>
<dbReference type="EMBL" id="CAMPGE010012480">
    <property type="protein sequence ID" value="CAI2371249.1"/>
    <property type="molecule type" value="Genomic_DNA"/>
</dbReference>
<protein>
    <recommendedName>
        <fullName evidence="2">CRAL-TRIO domain-containing protein</fullName>
    </recommendedName>
</protein>
<dbReference type="Pfam" id="PF00650">
    <property type="entry name" value="CRAL_TRIO"/>
    <property type="match status" value="1"/>
</dbReference>
<dbReference type="PROSITE" id="PS50191">
    <property type="entry name" value="CRAL_TRIO"/>
    <property type="match status" value="1"/>
</dbReference>
<dbReference type="SUPFAM" id="SSF46938">
    <property type="entry name" value="CRAL/TRIO N-terminal domain"/>
    <property type="match status" value="1"/>
</dbReference>
<accession>A0AAD1ULZ4</accession>
<dbReference type="InterPro" id="IPR036273">
    <property type="entry name" value="CRAL/TRIO_N_dom_sf"/>
</dbReference>
<dbReference type="Proteomes" id="UP001295684">
    <property type="component" value="Unassembled WGS sequence"/>
</dbReference>
<feature type="domain" description="CRAL-TRIO" evidence="2">
    <location>
        <begin position="153"/>
        <end position="311"/>
    </location>
</feature>
<evidence type="ECO:0000313" key="4">
    <source>
        <dbReference type="Proteomes" id="UP001295684"/>
    </source>
</evidence>
<dbReference type="Gene3D" id="3.40.525.10">
    <property type="entry name" value="CRAL-TRIO lipid binding domain"/>
    <property type="match status" value="1"/>
</dbReference>
<feature type="compositionally biased region" description="Polar residues" evidence="1">
    <location>
        <begin position="331"/>
        <end position="340"/>
    </location>
</feature>
<dbReference type="PANTHER" id="PTHR46818">
    <property type="entry name" value="DOMAIN-CONTAINING PROTEIN, PUTATIVE-RELATED"/>
    <property type="match status" value="1"/>
</dbReference>
<dbReference type="AlphaFoldDB" id="A0AAD1ULZ4"/>